<name>A0ABU1JFJ0_9MICC</name>
<reference evidence="3 4" key="1">
    <citation type="submission" date="2023-07" db="EMBL/GenBank/DDBJ databases">
        <title>Sequencing the genomes of 1000 actinobacteria strains.</title>
        <authorList>
            <person name="Klenk H.-P."/>
        </authorList>
    </citation>
    <scope>NUCLEOTIDE SEQUENCE [LARGE SCALE GENOMIC DNA]</scope>
    <source>
        <strain evidence="3 4">DSM 14555</strain>
    </source>
</reference>
<dbReference type="NCBIfam" id="NF045659">
    <property type="entry name" value="DiMArgaseDdahMtb"/>
    <property type="match status" value="1"/>
</dbReference>
<comment type="similarity">
    <text evidence="1">Belongs to the DDAH family.</text>
</comment>
<keyword evidence="2" id="KW-0378">Hydrolase</keyword>
<dbReference type="Gene3D" id="3.75.10.10">
    <property type="entry name" value="L-arginine/glycine Amidinotransferase, Chain A"/>
    <property type="match status" value="1"/>
</dbReference>
<evidence type="ECO:0000256" key="2">
    <source>
        <dbReference type="ARBA" id="ARBA00022801"/>
    </source>
</evidence>
<evidence type="ECO:0000256" key="1">
    <source>
        <dbReference type="ARBA" id="ARBA00008532"/>
    </source>
</evidence>
<gene>
    <name evidence="3" type="ORF">JOE69_003122</name>
</gene>
<comment type="caution">
    <text evidence="3">The sequence shown here is derived from an EMBL/GenBank/DDBJ whole genome shotgun (WGS) entry which is preliminary data.</text>
</comment>
<protein>
    <submittedName>
        <fullName evidence="3">N-dimethylarginine dimethylaminohydrolase</fullName>
    </submittedName>
</protein>
<dbReference type="InterPro" id="IPR033199">
    <property type="entry name" value="DDAH-like"/>
</dbReference>
<sequence>MTQTLSETSDFEPLVADSAANPSLREAKPQRFLMCRPGNFEVYYSINRWMDVTVQVDAALAMAQWENLRKTYLRLGHSVEVMDDVPGLPDMVFTANAGIIKGGKALVSKFRSEYRQPEEEYFAQWFQAQGFDVVRPELVNEGEGDFLWTGSVMLGGSGFRSELGAGPEVTELLGLPTETLELVDSRWYHIDTALAILDERTIAFVPEAFSPRSLEILAGLGLDQIRVCVEDAEWFALNAVSDGKNVVVAEQAVNFQAQLAEHGFTPVPVDVSEFLKSGGGAKCCTLILDR</sequence>
<dbReference type="Proteomes" id="UP001185069">
    <property type="component" value="Unassembled WGS sequence"/>
</dbReference>
<organism evidence="3 4">
    <name type="scientific">Arthrobacter russicus</name>
    <dbReference type="NCBI Taxonomy" id="172040"/>
    <lineage>
        <taxon>Bacteria</taxon>
        <taxon>Bacillati</taxon>
        <taxon>Actinomycetota</taxon>
        <taxon>Actinomycetes</taxon>
        <taxon>Micrococcales</taxon>
        <taxon>Micrococcaceae</taxon>
        <taxon>Arthrobacter</taxon>
    </lineage>
</organism>
<dbReference type="PANTHER" id="PTHR12737:SF9">
    <property type="entry name" value="DIMETHYLARGININASE"/>
    <property type="match status" value="1"/>
</dbReference>
<dbReference type="PANTHER" id="PTHR12737">
    <property type="entry name" value="DIMETHYLARGININE DIMETHYLAMINOHYDROLASE"/>
    <property type="match status" value="1"/>
</dbReference>
<dbReference type="RefSeq" id="WP_309800258.1">
    <property type="nucleotide sequence ID" value="NZ_BAAAHY010000006.1"/>
</dbReference>
<dbReference type="SUPFAM" id="SSF55909">
    <property type="entry name" value="Pentein"/>
    <property type="match status" value="1"/>
</dbReference>
<evidence type="ECO:0000313" key="4">
    <source>
        <dbReference type="Proteomes" id="UP001185069"/>
    </source>
</evidence>
<evidence type="ECO:0000313" key="3">
    <source>
        <dbReference type="EMBL" id="MDR6270884.1"/>
    </source>
</evidence>
<keyword evidence="4" id="KW-1185">Reference proteome</keyword>
<accession>A0ABU1JFJ0</accession>
<dbReference type="EMBL" id="JAVDQF010000001">
    <property type="protein sequence ID" value="MDR6270884.1"/>
    <property type="molecule type" value="Genomic_DNA"/>
</dbReference>
<proteinExistence type="inferred from homology"/>
<dbReference type="Pfam" id="PF19420">
    <property type="entry name" value="DDAH_eukar"/>
    <property type="match status" value="1"/>
</dbReference>